<dbReference type="KEGG" id="fat:DVK85_01650"/>
<protein>
    <submittedName>
        <fullName evidence="4">BspA family leucine-rich repeat surface protein</fullName>
    </submittedName>
</protein>
<dbReference type="NCBIfam" id="TIGR02167">
    <property type="entry name" value="Liste_lipo_26"/>
    <property type="match status" value="9"/>
</dbReference>
<accession>A0A345H8U5</accession>
<dbReference type="Pfam" id="PF18911">
    <property type="entry name" value="PKD_4"/>
    <property type="match status" value="2"/>
</dbReference>
<feature type="signal peptide" evidence="2">
    <location>
        <begin position="1"/>
        <end position="19"/>
    </location>
</feature>
<sequence>MKKNYLLFIFSFIAYFANAQAPFITTWQVQDDNLTIYVPILEDDAIPDSYTIDFGDGNVLTNQSSTTSHTYTSEGIYTVTISGDFSRIRFYQGNENSYSNEILTIEQWGDIQWTNMENAFYDCTNLTIAATDIPDLSQVTDMGSMFYNCHSLNQPLNDWDVSNVTDMYGVFYNASSFNQPLNNWDVSNVTNMWRMFKEASSFNQPLNNWDVSSVTNMSSMFWEASSFDQPLNNWEVSSVTNMGNMFYKASSFNQPLNNWEVSSVIDMSGMFSRATSFNQSLNNWDVSNVTNMMVMFSGATSFNGSLNDWDVSNVIYISLMFEEATSFNQPLDSWDVSNMTNLSSMFWEAQAFNQPLNDWDVSNVTNMSSMFSGSGIYEMSFNQPLNDWDVSNVTNINRMFEGATSFNRPLDSWDVSNVTNMTRMFYNATSFNQDISNWTYNLNVDLSNMLKDSDLNVDNYDALLNQFAQLALENKNIGANGLEYCDFGVRDYLINELGWEISGDSLSEDCDNNTLSGTVLFDDDNNGCDTDDIAAVHLMVNANNGTYNYATTINSDGTYNLNLLEGTYDVTLLNIPDYFTVSTDTDTVNFTGSDLTEDLSFCLTATEMIEDLKVTLLPITEARPGFEAQYQLIVENMGTQTVANATVAMIFDDAMQTFVTATPTATAVTINQLTFTIENLLPLENRVIDITMQIFTPPTVNGGDIANITATIIPNANDNVPYDNTSALKQEIVNSFDPNDKRVVQGEQITIDQTGHYLDYIIRFQNTGSASAIAVRVEDDLHEKLDWTTFKPISSSHDYRVEITDGSHVEFIFENINLPHENADAEGSNGFIAYKIKPVADIAVGDIISGDAEIYFDYNLPIITNDATTEVILPLTDPQDFFITTWQVTSNDLAIEFPIVEDDDIPDSYTIDFGDGTVLTGQSGTATHTYSGEGIYTVTLSGDFSRVVFGNLLVSNSSKLLTIEQWGDTQWTSMELAFRFCINLSLNATDVPDLSMATTTEGMFLNCQSLNQPLNNWDVSSITDMSYMFNSASSLNQPLNDWNISNVTDMSGMFNGASDFDQPLNDWDVSSVTNMSKMFNGALDFNQSLNDWDVSSVTDMSGMFELTISFNQPLNNWSVANVTDMSEMFNEAGDFNQSLNDWDVSSVTDMSYMFNQAGSFNQPLNNWDVSNVTNMVFMFGRAYNFNQPLSNWNVSNVTNMSEMFYMSEAFNQSLNDWDVSNVTTLEGMFRETAAFNQPLNNWDVSSVINMIAMFFEASSFNQSINNWDVSNVKDMSYMFTRAYMFNQDLSDWTFNNNIKFTYFGSPGHFLDDTDLNIDNYDALLNRFVELGLENKTIGVDGLEYCDIETHNELVDNKGWTFVGDSVAEDCTANTEIFVNNQIVVYPNPVTDFVYIQSYNLTVEEVIIYDLQGSQLIATKQNLETINTANLSAGIYLLYIKTNKGLAKYKLVKN</sequence>
<dbReference type="Pfam" id="PF24595">
    <property type="entry name" value="DUF7619"/>
    <property type="match status" value="1"/>
</dbReference>
<dbReference type="InterPro" id="IPR013783">
    <property type="entry name" value="Ig-like_fold"/>
</dbReference>
<dbReference type="InterPro" id="IPR035986">
    <property type="entry name" value="PKD_dom_sf"/>
</dbReference>
<reference evidence="4 5" key="1">
    <citation type="submission" date="2018-07" db="EMBL/GenBank/DDBJ databases">
        <title>Complete genome sequence of Flavobacterium arcticum type strain SM1502T.</title>
        <authorList>
            <person name="Li Y."/>
            <person name="Li D.-D."/>
        </authorList>
    </citation>
    <scope>NUCLEOTIDE SEQUENCE [LARGE SCALE GENOMIC DNA]</scope>
    <source>
        <strain evidence="4 5">SM1502</strain>
    </source>
</reference>
<dbReference type="InterPro" id="IPR026444">
    <property type="entry name" value="Secre_tail"/>
</dbReference>
<dbReference type="Pfam" id="PF03382">
    <property type="entry name" value="DUF285"/>
    <property type="match status" value="5"/>
</dbReference>
<dbReference type="Gene3D" id="2.60.40.1120">
    <property type="entry name" value="Carboxypeptidase-like, regulatory domain"/>
    <property type="match status" value="1"/>
</dbReference>
<dbReference type="InterPro" id="IPR001434">
    <property type="entry name" value="OmcB-like_DUF11"/>
</dbReference>
<dbReference type="SUPFAM" id="SSF117074">
    <property type="entry name" value="Hypothetical protein PA1324"/>
    <property type="match status" value="1"/>
</dbReference>
<dbReference type="OrthoDB" id="9813840at2"/>
<dbReference type="InterPro" id="IPR005046">
    <property type="entry name" value="DUF285"/>
</dbReference>
<feature type="chain" id="PRO_5016864065" evidence="2">
    <location>
        <begin position="20"/>
        <end position="1453"/>
    </location>
</feature>
<dbReference type="Pfam" id="PF01345">
    <property type="entry name" value="DUF11"/>
    <property type="match status" value="1"/>
</dbReference>
<evidence type="ECO:0000259" key="3">
    <source>
        <dbReference type="PROSITE" id="PS50093"/>
    </source>
</evidence>
<dbReference type="InterPro" id="IPR055353">
    <property type="entry name" value="DUF7619"/>
</dbReference>
<keyword evidence="5" id="KW-1185">Reference proteome</keyword>
<dbReference type="NCBIfam" id="TIGR04183">
    <property type="entry name" value="Por_Secre_tail"/>
    <property type="match status" value="1"/>
</dbReference>
<feature type="domain" description="PKD" evidence="3">
    <location>
        <begin position="906"/>
        <end position="941"/>
    </location>
</feature>
<dbReference type="Pfam" id="PF18962">
    <property type="entry name" value="Por_Secre_tail"/>
    <property type="match status" value="1"/>
</dbReference>
<dbReference type="InterPro" id="IPR011889">
    <property type="entry name" value="Liste_lipo_26"/>
</dbReference>
<dbReference type="Proteomes" id="UP000253951">
    <property type="component" value="Chromosome"/>
</dbReference>
<evidence type="ECO:0000256" key="1">
    <source>
        <dbReference type="ARBA" id="ARBA00022729"/>
    </source>
</evidence>
<keyword evidence="1 2" id="KW-0732">Signal</keyword>
<evidence type="ECO:0000313" key="5">
    <source>
        <dbReference type="Proteomes" id="UP000253951"/>
    </source>
</evidence>
<organism evidence="4 5">
    <name type="scientific">Flavobacterium arcticum</name>
    <dbReference type="NCBI Taxonomy" id="1784713"/>
    <lineage>
        <taxon>Bacteria</taxon>
        <taxon>Pseudomonadati</taxon>
        <taxon>Bacteroidota</taxon>
        <taxon>Flavobacteriia</taxon>
        <taxon>Flavobacteriales</taxon>
        <taxon>Flavobacteriaceae</taxon>
        <taxon>Flavobacterium</taxon>
    </lineage>
</organism>
<dbReference type="CDD" id="cd00146">
    <property type="entry name" value="PKD"/>
    <property type="match status" value="1"/>
</dbReference>
<evidence type="ECO:0000313" key="4">
    <source>
        <dbReference type="EMBL" id="AXG73005.1"/>
    </source>
</evidence>
<name>A0A345H8U5_9FLAO</name>
<dbReference type="InterPro" id="IPR000601">
    <property type="entry name" value="PKD_dom"/>
</dbReference>
<dbReference type="Gene3D" id="2.60.40.10">
    <property type="entry name" value="Immunoglobulins"/>
    <property type="match status" value="2"/>
</dbReference>
<feature type="domain" description="PKD" evidence="3">
    <location>
        <begin position="47"/>
        <end position="82"/>
    </location>
</feature>
<dbReference type="SUPFAM" id="SSF49299">
    <property type="entry name" value="PKD domain"/>
    <property type="match status" value="2"/>
</dbReference>
<dbReference type="RefSeq" id="WP_114676768.1">
    <property type="nucleotide sequence ID" value="NZ_CP031188.1"/>
</dbReference>
<evidence type="ECO:0000256" key="2">
    <source>
        <dbReference type="SAM" id="SignalP"/>
    </source>
</evidence>
<dbReference type="EMBL" id="CP031188">
    <property type="protein sequence ID" value="AXG73005.1"/>
    <property type="molecule type" value="Genomic_DNA"/>
</dbReference>
<gene>
    <name evidence="4" type="ORF">DVK85_01650</name>
</gene>
<dbReference type="PROSITE" id="PS50093">
    <property type="entry name" value="PKD"/>
    <property type="match status" value="2"/>
</dbReference>
<proteinExistence type="predicted"/>